<feature type="transmembrane region" description="Helical" evidence="5">
    <location>
        <begin position="442"/>
        <end position="463"/>
    </location>
</feature>
<dbReference type="InterPro" id="IPR020846">
    <property type="entry name" value="MFS_dom"/>
</dbReference>
<protein>
    <recommendedName>
        <fullName evidence="6">Major facilitator superfamily (MFS) profile domain-containing protein</fullName>
    </recommendedName>
</protein>
<proteinExistence type="predicted"/>
<reference evidence="7" key="1">
    <citation type="submission" date="2014-09" db="EMBL/GenBank/DDBJ databases">
        <authorList>
            <person name="Magalhaes I.L.F."/>
            <person name="Oliveira U."/>
            <person name="Santos F.R."/>
            <person name="Vidigal T.H.D.A."/>
            <person name="Brescovit A.D."/>
            <person name="Santos A.J."/>
        </authorList>
    </citation>
    <scope>NUCLEOTIDE SEQUENCE</scope>
</reference>
<feature type="transmembrane region" description="Helical" evidence="5">
    <location>
        <begin position="378"/>
        <end position="400"/>
    </location>
</feature>
<feature type="transmembrane region" description="Helical" evidence="5">
    <location>
        <begin position="57"/>
        <end position="81"/>
    </location>
</feature>
<dbReference type="GO" id="GO:0022857">
    <property type="term" value="F:transmembrane transporter activity"/>
    <property type="evidence" value="ECO:0007669"/>
    <property type="project" value="InterPro"/>
</dbReference>
<keyword evidence="2 5" id="KW-0812">Transmembrane</keyword>
<accession>A0A0K8T3E3</accession>
<dbReference type="EMBL" id="GBRD01006111">
    <property type="protein sequence ID" value="JAG59710.1"/>
    <property type="molecule type" value="Transcribed_RNA"/>
</dbReference>
<dbReference type="AlphaFoldDB" id="A0A0K8T3E3"/>
<feature type="transmembrane region" description="Helical" evidence="5">
    <location>
        <begin position="351"/>
        <end position="371"/>
    </location>
</feature>
<feature type="transmembrane region" description="Helical" evidence="5">
    <location>
        <begin position="189"/>
        <end position="206"/>
    </location>
</feature>
<organism evidence="7">
    <name type="scientific">Lygus hesperus</name>
    <name type="common">Western plant bug</name>
    <dbReference type="NCBI Taxonomy" id="30085"/>
    <lineage>
        <taxon>Eukaryota</taxon>
        <taxon>Metazoa</taxon>
        <taxon>Ecdysozoa</taxon>
        <taxon>Arthropoda</taxon>
        <taxon>Hexapoda</taxon>
        <taxon>Insecta</taxon>
        <taxon>Pterygota</taxon>
        <taxon>Neoptera</taxon>
        <taxon>Paraneoptera</taxon>
        <taxon>Hemiptera</taxon>
        <taxon>Heteroptera</taxon>
        <taxon>Panheteroptera</taxon>
        <taxon>Cimicomorpha</taxon>
        <taxon>Miridae</taxon>
        <taxon>Mirini</taxon>
        <taxon>Lygus</taxon>
    </lineage>
</organism>
<dbReference type="InterPro" id="IPR036259">
    <property type="entry name" value="MFS_trans_sf"/>
</dbReference>
<sequence>MEEEKKPGTITYIDGGKFKNVEDEKEQSSLLNPKFIEAKSSIPAKKRPTLRVAAPQIIAAMGFGFMVGSVAAICIIPTLVIGALYKNKNNTENFELSEAQVSWYGSLSYLVQPIASICSGFTQNIFGRRKMMLSATIPLFASWIFLHFANNVVSLYATQIIFGLSIGFMEAPSMSYLGEALQPRFRGTLSSLSEFLYIVGTIYLYVCGSVLDWRTVSICGAILPCITFSIILMLPESPTWYIVKGRVGEAEKALRWLRGWVTTEEVDEEMRLLTEAVTENPFSGAKIIEGEFSKVKDTPSQIALFKERRIWKPVLLVCIFFFAGNSGSLIGMRPMFIDIFEELHLPVPPKLVLVISSAMNGLGCIVCVLLVHKTGKRFISITSLVLCAITCGALAAYVGIGISFPWLATVLFTLNFFSAGVGILTMPWALVSECFPLEARGLSAGICAAGAYLSYFFFTKTYFFFEHLISLTGVFILYGAISLAGGLYLYAFMPETEGKTLEEIEEAYQK</sequence>
<dbReference type="InterPro" id="IPR005828">
    <property type="entry name" value="MFS_sugar_transport-like"/>
</dbReference>
<evidence type="ECO:0000256" key="4">
    <source>
        <dbReference type="ARBA" id="ARBA00023136"/>
    </source>
</evidence>
<evidence type="ECO:0000256" key="3">
    <source>
        <dbReference type="ARBA" id="ARBA00022989"/>
    </source>
</evidence>
<evidence type="ECO:0000256" key="2">
    <source>
        <dbReference type="ARBA" id="ARBA00022692"/>
    </source>
</evidence>
<dbReference type="PANTHER" id="PTHR48021">
    <property type="match status" value="1"/>
</dbReference>
<dbReference type="GO" id="GO:0016020">
    <property type="term" value="C:membrane"/>
    <property type="evidence" value="ECO:0007669"/>
    <property type="project" value="UniProtKB-SubCell"/>
</dbReference>
<feature type="transmembrane region" description="Helical" evidence="5">
    <location>
        <begin position="101"/>
        <end position="119"/>
    </location>
</feature>
<feature type="transmembrane region" description="Helical" evidence="5">
    <location>
        <begin position="469"/>
        <end position="491"/>
    </location>
</feature>
<evidence type="ECO:0000256" key="1">
    <source>
        <dbReference type="ARBA" id="ARBA00004141"/>
    </source>
</evidence>
<keyword evidence="3 5" id="KW-1133">Transmembrane helix</keyword>
<evidence type="ECO:0000313" key="7">
    <source>
        <dbReference type="EMBL" id="JAG59710.1"/>
    </source>
</evidence>
<dbReference type="InterPro" id="IPR005829">
    <property type="entry name" value="Sugar_transporter_CS"/>
</dbReference>
<dbReference type="SUPFAM" id="SSF103473">
    <property type="entry name" value="MFS general substrate transporter"/>
    <property type="match status" value="1"/>
</dbReference>
<dbReference type="PROSITE" id="PS50850">
    <property type="entry name" value="MFS"/>
    <property type="match status" value="1"/>
</dbReference>
<feature type="domain" description="Major facilitator superfamily (MFS) profile" evidence="6">
    <location>
        <begin position="57"/>
        <end position="497"/>
    </location>
</feature>
<feature type="transmembrane region" description="Helical" evidence="5">
    <location>
        <begin position="314"/>
        <end position="331"/>
    </location>
</feature>
<evidence type="ECO:0000256" key="5">
    <source>
        <dbReference type="SAM" id="Phobius"/>
    </source>
</evidence>
<name>A0A0K8T3E3_LYGHE</name>
<dbReference type="PANTHER" id="PTHR48021:SF39">
    <property type="entry name" value="MAJOR FACILITATOR SUPERFAMILY (MFS) PROFILE DOMAIN-CONTAINING PROTEIN"/>
    <property type="match status" value="1"/>
</dbReference>
<comment type="subcellular location">
    <subcellularLocation>
        <location evidence="1">Membrane</location>
        <topology evidence="1">Multi-pass membrane protein</topology>
    </subcellularLocation>
</comment>
<dbReference type="Gene3D" id="1.20.1250.20">
    <property type="entry name" value="MFS general substrate transporter like domains"/>
    <property type="match status" value="1"/>
</dbReference>
<dbReference type="PROSITE" id="PS00217">
    <property type="entry name" value="SUGAR_TRANSPORT_2"/>
    <property type="match status" value="1"/>
</dbReference>
<dbReference type="Pfam" id="PF00083">
    <property type="entry name" value="Sugar_tr"/>
    <property type="match status" value="1"/>
</dbReference>
<evidence type="ECO:0000259" key="6">
    <source>
        <dbReference type="PROSITE" id="PS50850"/>
    </source>
</evidence>
<dbReference type="InterPro" id="IPR050549">
    <property type="entry name" value="MFS_Trehalose_Transporter"/>
</dbReference>
<feature type="transmembrane region" description="Helical" evidence="5">
    <location>
        <begin position="406"/>
        <end position="430"/>
    </location>
</feature>
<keyword evidence="4 5" id="KW-0472">Membrane</keyword>